<dbReference type="AlphaFoldDB" id="A0A6B9FIG1"/>
<dbReference type="Proteomes" id="UP000012488">
    <property type="component" value="Chromosome"/>
</dbReference>
<proteinExistence type="predicted"/>
<dbReference type="RefSeq" id="WP_010683575.1">
    <property type="nucleotide sequence ID" value="NZ_CP043538.1"/>
</dbReference>
<reference evidence="1 2" key="1">
    <citation type="journal article" date="2012" name="Genet. Mol. Biol.">
        <title>Analysis of 16S rRNA and mxaF genes revealing insights into Methylobacterium niche-specific plant association.</title>
        <authorList>
            <person name="Dourado M.N."/>
            <person name="Andreote F.D."/>
            <person name="Dini-Andreote F."/>
            <person name="Conti R."/>
            <person name="Araujo J.M."/>
            <person name="Araujo W.L."/>
        </authorList>
    </citation>
    <scope>NUCLEOTIDE SEQUENCE [LARGE SCALE GENOMIC DNA]</scope>
    <source>
        <strain evidence="1 2">SR1.6/6</strain>
    </source>
</reference>
<evidence type="ECO:0000313" key="2">
    <source>
        <dbReference type="Proteomes" id="UP000012488"/>
    </source>
</evidence>
<dbReference type="EMBL" id="CP043538">
    <property type="protein sequence ID" value="QGY01792.1"/>
    <property type="molecule type" value="Genomic_DNA"/>
</dbReference>
<name>A0A6B9FIG1_9HYPH</name>
<reference evidence="1 2" key="2">
    <citation type="journal article" date="2013" name="Genome Announc.">
        <title>Draft Genome Sequence of Methylobacterium mesophilicum Strain SR1.6/6, Isolated from Citrus sinensis.</title>
        <authorList>
            <person name="Marinho Almeida D."/>
            <person name="Dini-Andreote F."/>
            <person name="Camargo Neves A.A."/>
            <person name="Juca Ramos R.T."/>
            <person name="Andreote F.D."/>
            <person name="Carneiro A.R."/>
            <person name="Oliveira de Souza Lima A."/>
            <person name="Caracciolo Gomes de Sa P.H."/>
            <person name="Ribeiro Barbosa M.S."/>
            <person name="Araujo W.L."/>
            <person name="Silva A."/>
        </authorList>
    </citation>
    <scope>NUCLEOTIDE SEQUENCE [LARGE SCALE GENOMIC DNA]</scope>
    <source>
        <strain evidence="1 2">SR1.6/6</strain>
    </source>
</reference>
<dbReference type="OrthoDB" id="7999254at2"/>
<dbReference type="KEGG" id="mmes:MMSR116_07725"/>
<accession>A0A6B9FIG1</accession>
<protein>
    <submittedName>
        <fullName evidence="1">Uncharacterized protein</fullName>
    </submittedName>
</protein>
<sequence length="69" mass="7587">MLNADPLLPRPKLINAALLARALDGLKPKVSSPVEMWQKLTDQYVVDLDAVAALLPVSEPETHWLAARD</sequence>
<gene>
    <name evidence="1" type="ORF">MMSR116_07725</name>
</gene>
<organism evidence="1 2">
    <name type="scientific">Methylobacterium mesophilicum SR1.6/6</name>
    <dbReference type="NCBI Taxonomy" id="908290"/>
    <lineage>
        <taxon>Bacteria</taxon>
        <taxon>Pseudomonadati</taxon>
        <taxon>Pseudomonadota</taxon>
        <taxon>Alphaproteobacteria</taxon>
        <taxon>Hyphomicrobiales</taxon>
        <taxon>Methylobacteriaceae</taxon>
        <taxon>Methylobacterium</taxon>
    </lineage>
</organism>
<evidence type="ECO:0000313" key="1">
    <source>
        <dbReference type="EMBL" id="QGY01792.1"/>
    </source>
</evidence>